<dbReference type="EMBL" id="MU853248">
    <property type="protein sequence ID" value="KAK4119454.1"/>
    <property type="molecule type" value="Genomic_DNA"/>
</dbReference>
<dbReference type="CDD" id="cd00067">
    <property type="entry name" value="GAL4"/>
    <property type="match status" value="1"/>
</dbReference>
<proteinExistence type="predicted"/>
<dbReference type="InterPro" id="IPR001138">
    <property type="entry name" value="Zn2Cys6_DnaBD"/>
</dbReference>
<feature type="compositionally biased region" description="Polar residues" evidence="2">
    <location>
        <begin position="67"/>
        <end position="82"/>
    </location>
</feature>
<sequence>MHQHHRQLEPAREGKLRAACDRCHDLKNRCVRVGGVDSRCDRCERLDIGCVYRNSSRMGRPKGQRKASVSQSALSGPGNSRQARIPSLSADEVPDMSSTTPGIAPDNGNLGDVASEETTLVDSPSDGLSILVPPPGGLRLVLVAEEMKLDIWMFRLQVPTSEGNPTSTSRSCDARCTDVSAVGYITVQQALTCYSFVLLVLDRVVNALQSTRAGDQNQSGVLEVPSPLSLGSFNLASQPALNAEMVLHLVFRMIHHSRSLIHSLALQSISHAASDFLIERERVLLGRLSVLTRDA</sequence>
<accession>A0AAN6Z0G5</accession>
<dbReference type="GO" id="GO:0000981">
    <property type="term" value="F:DNA-binding transcription factor activity, RNA polymerase II-specific"/>
    <property type="evidence" value="ECO:0007669"/>
    <property type="project" value="InterPro"/>
</dbReference>
<gene>
    <name evidence="4" type="ORF">N657DRAFT_674857</name>
</gene>
<dbReference type="PROSITE" id="PS00463">
    <property type="entry name" value="ZN2_CY6_FUNGAL_1"/>
    <property type="match status" value="1"/>
</dbReference>
<keyword evidence="1" id="KW-0539">Nucleus</keyword>
<dbReference type="AlphaFoldDB" id="A0AAN6Z0G5"/>
<dbReference type="GeneID" id="87832550"/>
<organism evidence="4 5">
    <name type="scientific">Parathielavia appendiculata</name>
    <dbReference type="NCBI Taxonomy" id="2587402"/>
    <lineage>
        <taxon>Eukaryota</taxon>
        <taxon>Fungi</taxon>
        <taxon>Dikarya</taxon>
        <taxon>Ascomycota</taxon>
        <taxon>Pezizomycotina</taxon>
        <taxon>Sordariomycetes</taxon>
        <taxon>Sordariomycetidae</taxon>
        <taxon>Sordariales</taxon>
        <taxon>Chaetomiaceae</taxon>
        <taxon>Parathielavia</taxon>
    </lineage>
</organism>
<dbReference type="InterPro" id="IPR036864">
    <property type="entry name" value="Zn2-C6_fun-type_DNA-bd_sf"/>
</dbReference>
<evidence type="ECO:0000256" key="2">
    <source>
        <dbReference type="SAM" id="MobiDB-lite"/>
    </source>
</evidence>
<comment type="caution">
    <text evidence="4">The sequence shown here is derived from an EMBL/GenBank/DDBJ whole genome shotgun (WGS) entry which is preliminary data.</text>
</comment>
<reference evidence="4" key="2">
    <citation type="submission" date="2023-05" db="EMBL/GenBank/DDBJ databases">
        <authorList>
            <consortium name="Lawrence Berkeley National Laboratory"/>
            <person name="Steindorff A."/>
            <person name="Hensen N."/>
            <person name="Bonometti L."/>
            <person name="Westerberg I."/>
            <person name="Brannstrom I.O."/>
            <person name="Guillou S."/>
            <person name="Cros-Aarteil S."/>
            <person name="Calhoun S."/>
            <person name="Haridas S."/>
            <person name="Kuo A."/>
            <person name="Mondo S."/>
            <person name="Pangilinan J."/>
            <person name="Riley R."/>
            <person name="Labutti K."/>
            <person name="Andreopoulos B."/>
            <person name="Lipzen A."/>
            <person name="Chen C."/>
            <person name="Yanf M."/>
            <person name="Daum C."/>
            <person name="Ng V."/>
            <person name="Clum A."/>
            <person name="Ohm R."/>
            <person name="Martin F."/>
            <person name="Silar P."/>
            <person name="Natvig D."/>
            <person name="Lalanne C."/>
            <person name="Gautier V."/>
            <person name="Ament-Velasquez S.L."/>
            <person name="Kruys A."/>
            <person name="Hutchinson M.I."/>
            <person name="Powell A.J."/>
            <person name="Barry K."/>
            <person name="Miller A.N."/>
            <person name="Grigoriev I.V."/>
            <person name="Debuchy R."/>
            <person name="Gladieux P."/>
            <person name="Thoren M.H."/>
            <person name="Johannesson H."/>
        </authorList>
    </citation>
    <scope>NUCLEOTIDE SEQUENCE</scope>
    <source>
        <strain evidence="4">CBS 731.68</strain>
    </source>
</reference>
<dbReference type="SUPFAM" id="SSF57701">
    <property type="entry name" value="Zn2/Cys6 DNA-binding domain"/>
    <property type="match status" value="1"/>
</dbReference>
<reference evidence="4" key="1">
    <citation type="journal article" date="2023" name="Mol. Phylogenet. Evol.">
        <title>Genome-scale phylogeny and comparative genomics of the fungal order Sordariales.</title>
        <authorList>
            <person name="Hensen N."/>
            <person name="Bonometti L."/>
            <person name="Westerberg I."/>
            <person name="Brannstrom I.O."/>
            <person name="Guillou S."/>
            <person name="Cros-Aarteil S."/>
            <person name="Calhoun S."/>
            <person name="Haridas S."/>
            <person name="Kuo A."/>
            <person name="Mondo S."/>
            <person name="Pangilinan J."/>
            <person name="Riley R."/>
            <person name="LaButti K."/>
            <person name="Andreopoulos B."/>
            <person name="Lipzen A."/>
            <person name="Chen C."/>
            <person name="Yan M."/>
            <person name="Daum C."/>
            <person name="Ng V."/>
            <person name="Clum A."/>
            <person name="Steindorff A."/>
            <person name="Ohm R.A."/>
            <person name="Martin F."/>
            <person name="Silar P."/>
            <person name="Natvig D.O."/>
            <person name="Lalanne C."/>
            <person name="Gautier V."/>
            <person name="Ament-Velasquez S.L."/>
            <person name="Kruys A."/>
            <person name="Hutchinson M.I."/>
            <person name="Powell A.J."/>
            <person name="Barry K."/>
            <person name="Miller A.N."/>
            <person name="Grigoriev I.V."/>
            <person name="Debuchy R."/>
            <person name="Gladieux P."/>
            <person name="Hiltunen Thoren M."/>
            <person name="Johannesson H."/>
        </authorList>
    </citation>
    <scope>NUCLEOTIDE SEQUENCE</scope>
    <source>
        <strain evidence="4">CBS 731.68</strain>
    </source>
</reference>
<dbReference type="RefSeq" id="XP_062643227.1">
    <property type="nucleotide sequence ID" value="XM_062795782.1"/>
</dbReference>
<feature type="region of interest" description="Disordered" evidence="2">
    <location>
        <begin position="54"/>
        <end position="108"/>
    </location>
</feature>
<protein>
    <recommendedName>
        <fullName evidence="3">Zn(2)-C6 fungal-type domain-containing protein</fullName>
    </recommendedName>
</protein>
<dbReference type="Proteomes" id="UP001302602">
    <property type="component" value="Unassembled WGS sequence"/>
</dbReference>
<evidence type="ECO:0000256" key="1">
    <source>
        <dbReference type="ARBA" id="ARBA00023242"/>
    </source>
</evidence>
<dbReference type="GO" id="GO:0008270">
    <property type="term" value="F:zinc ion binding"/>
    <property type="evidence" value="ECO:0007669"/>
    <property type="project" value="InterPro"/>
</dbReference>
<feature type="domain" description="Zn(2)-C6 fungal-type" evidence="3">
    <location>
        <begin position="19"/>
        <end position="50"/>
    </location>
</feature>
<evidence type="ECO:0000259" key="3">
    <source>
        <dbReference type="PROSITE" id="PS00463"/>
    </source>
</evidence>
<keyword evidence="5" id="KW-1185">Reference proteome</keyword>
<name>A0AAN6Z0G5_9PEZI</name>
<dbReference type="Gene3D" id="4.10.240.10">
    <property type="entry name" value="Zn(2)-C6 fungal-type DNA-binding domain"/>
    <property type="match status" value="1"/>
</dbReference>
<evidence type="ECO:0000313" key="4">
    <source>
        <dbReference type="EMBL" id="KAK4119454.1"/>
    </source>
</evidence>
<evidence type="ECO:0000313" key="5">
    <source>
        <dbReference type="Proteomes" id="UP001302602"/>
    </source>
</evidence>